<keyword evidence="3" id="KW-0949">S-adenosyl-L-methionine</keyword>
<dbReference type="InterPro" id="IPR016461">
    <property type="entry name" value="COMT-like"/>
</dbReference>
<proteinExistence type="predicted"/>
<dbReference type="InterPro" id="IPR029063">
    <property type="entry name" value="SAM-dependent_MTases_sf"/>
</dbReference>
<dbReference type="OrthoDB" id="1535081at2759"/>
<dbReference type="AlphaFoldDB" id="A0A8H4N6C2"/>
<keyword evidence="1" id="KW-0489">Methyltransferase</keyword>
<evidence type="ECO:0000256" key="2">
    <source>
        <dbReference type="ARBA" id="ARBA00022679"/>
    </source>
</evidence>
<evidence type="ECO:0000313" key="5">
    <source>
        <dbReference type="EMBL" id="KAF4310690.1"/>
    </source>
</evidence>
<dbReference type="SUPFAM" id="SSF53335">
    <property type="entry name" value="S-adenosyl-L-methionine-dependent methyltransferases"/>
    <property type="match status" value="1"/>
</dbReference>
<evidence type="ECO:0000259" key="4">
    <source>
        <dbReference type="Pfam" id="PF00891"/>
    </source>
</evidence>
<sequence>MASNLKSLSRKLSDAVDGINETSDSRREEILKLAKEIKAEFENPTERINEYMEISMEIGAIRLFMDWAAFEKMPPPGSDGISYSKLAAAVGADENLVRRMAWMLVSRGFLEQVGEDRVVHTKASAIFAEKESYAGPDLWCRYDGQCFASTSWWRSFRKCGRKEPVESICSNPALLEFTSVWDCIEGEQLQDFAVAMKVSSEIYRPAELFPLNRVAENQRLVPDDAALVVDVGGSYGDVLQMILEACPRIPAGRMVLQDRVSVIEEVKKLDTPALRGVRKMAHDFFTPQPLKGALVYYLRRIMHDWSDDRCRDILSNIQGAMGPESRILIHERVMSNPPSSNSAVDDLAMLNLGGKERTEADWRKFFGSVHLKILKIRRSEKPVGVSIIECKTER</sequence>
<dbReference type="SUPFAM" id="SSF46785">
    <property type="entry name" value="Winged helix' DNA-binding domain"/>
    <property type="match status" value="1"/>
</dbReference>
<dbReference type="InterPro" id="IPR036388">
    <property type="entry name" value="WH-like_DNA-bd_sf"/>
</dbReference>
<dbReference type="Proteomes" id="UP000572817">
    <property type="component" value="Unassembled WGS sequence"/>
</dbReference>
<dbReference type="EMBL" id="WWBZ02000013">
    <property type="protein sequence ID" value="KAF4310690.1"/>
    <property type="molecule type" value="Genomic_DNA"/>
</dbReference>
<organism evidence="5 6">
    <name type="scientific">Botryosphaeria dothidea</name>
    <dbReference type="NCBI Taxonomy" id="55169"/>
    <lineage>
        <taxon>Eukaryota</taxon>
        <taxon>Fungi</taxon>
        <taxon>Dikarya</taxon>
        <taxon>Ascomycota</taxon>
        <taxon>Pezizomycotina</taxon>
        <taxon>Dothideomycetes</taxon>
        <taxon>Dothideomycetes incertae sedis</taxon>
        <taxon>Botryosphaeriales</taxon>
        <taxon>Botryosphaeriaceae</taxon>
        <taxon>Botryosphaeria</taxon>
    </lineage>
</organism>
<dbReference type="InterPro" id="IPR001077">
    <property type="entry name" value="COMT_C"/>
</dbReference>
<dbReference type="PANTHER" id="PTHR43712:SF16">
    <property type="entry name" value="O-METHYLTRANSFERASE ELCB"/>
    <property type="match status" value="1"/>
</dbReference>
<evidence type="ECO:0000256" key="3">
    <source>
        <dbReference type="ARBA" id="ARBA00022691"/>
    </source>
</evidence>
<dbReference type="InterPro" id="IPR036390">
    <property type="entry name" value="WH_DNA-bd_sf"/>
</dbReference>
<dbReference type="PROSITE" id="PS51683">
    <property type="entry name" value="SAM_OMT_II"/>
    <property type="match status" value="1"/>
</dbReference>
<evidence type="ECO:0000256" key="1">
    <source>
        <dbReference type="ARBA" id="ARBA00022603"/>
    </source>
</evidence>
<dbReference type="GO" id="GO:0008171">
    <property type="term" value="F:O-methyltransferase activity"/>
    <property type="evidence" value="ECO:0007669"/>
    <property type="project" value="InterPro"/>
</dbReference>
<comment type="caution">
    <text evidence="5">The sequence shown here is derived from an EMBL/GenBank/DDBJ whole genome shotgun (WGS) entry which is preliminary data.</text>
</comment>
<keyword evidence="2" id="KW-0808">Transferase</keyword>
<accession>A0A8H4N6C2</accession>
<gene>
    <name evidence="5" type="ORF">GTA08_BOTSDO13719</name>
</gene>
<name>A0A8H4N6C2_9PEZI</name>
<protein>
    <recommendedName>
        <fullName evidence="4">O-methyltransferase C-terminal domain-containing protein</fullName>
    </recommendedName>
</protein>
<dbReference type="GO" id="GO:0032259">
    <property type="term" value="P:methylation"/>
    <property type="evidence" value="ECO:0007669"/>
    <property type="project" value="UniProtKB-KW"/>
</dbReference>
<dbReference type="Gene3D" id="1.10.10.10">
    <property type="entry name" value="Winged helix-like DNA-binding domain superfamily/Winged helix DNA-binding domain"/>
    <property type="match status" value="1"/>
</dbReference>
<feature type="domain" description="O-methyltransferase C-terminal" evidence="4">
    <location>
        <begin position="227"/>
        <end position="367"/>
    </location>
</feature>
<reference evidence="5" key="1">
    <citation type="submission" date="2020-04" db="EMBL/GenBank/DDBJ databases">
        <title>Genome Assembly and Annotation of Botryosphaeria dothidea sdau 11-99, a Latent Pathogen of Apple Fruit Ring Rot in China.</title>
        <authorList>
            <person name="Yu C."/>
            <person name="Diao Y."/>
            <person name="Lu Q."/>
            <person name="Zhao J."/>
            <person name="Cui S."/>
            <person name="Peng C."/>
            <person name="He B."/>
            <person name="Liu H."/>
        </authorList>
    </citation>
    <scope>NUCLEOTIDE SEQUENCE [LARGE SCALE GENOMIC DNA]</scope>
    <source>
        <strain evidence="5">Sdau11-99</strain>
    </source>
</reference>
<dbReference type="PANTHER" id="PTHR43712">
    <property type="entry name" value="PUTATIVE (AFU_ORTHOLOGUE AFUA_4G14580)-RELATED"/>
    <property type="match status" value="1"/>
</dbReference>
<dbReference type="Gene3D" id="3.40.50.150">
    <property type="entry name" value="Vaccinia Virus protein VP39"/>
    <property type="match status" value="1"/>
</dbReference>
<dbReference type="Pfam" id="PF00891">
    <property type="entry name" value="Methyltransf_2"/>
    <property type="match status" value="1"/>
</dbReference>
<evidence type="ECO:0000313" key="6">
    <source>
        <dbReference type="Proteomes" id="UP000572817"/>
    </source>
</evidence>
<keyword evidence="6" id="KW-1185">Reference proteome</keyword>